<evidence type="ECO:0000256" key="3">
    <source>
        <dbReference type="ARBA" id="ARBA00022475"/>
    </source>
</evidence>
<accession>A0ABZ2FH86</accession>
<organism evidence="10 11">
    <name type="scientific">Janibacter terrae</name>
    <dbReference type="NCBI Taxonomy" id="103817"/>
    <lineage>
        <taxon>Bacteria</taxon>
        <taxon>Bacillati</taxon>
        <taxon>Actinomycetota</taxon>
        <taxon>Actinomycetes</taxon>
        <taxon>Micrococcales</taxon>
        <taxon>Intrasporangiaceae</taxon>
        <taxon>Janibacter</taxon>
    </lineage>
</organism>
<dbReference type="PANTHER" id="PTHR43005">
    <property type="entry name" value="BLR7065 PROTEIN"/>
    <property type="match status" value="1"/>
</dbReference>
<dbReference type="InterPro" id="IPR035906">
    <property type="entry name" value="MetI-like_sf"/>
</dbReference>
<evidence type="ECO:0000256" key="4">
    <source>
        <dbReference type="ARBA" id="ARBA00022692"/>
    </source>
</evidence>
<keyword evidence="4 7" id="KW-0812">Transmembrane</keyword>
<evidence type="ECO:0000259" key="9">
    <source>
        <dbReference type="PROSITE" id="PS50928"/>
    </source>
</evidence>
<protein>
    <submittedName>
        <fullName evidence="10">Sugar ABC transporter permease</fullName>
    </submittedName>
</protein>
<evidence type="ECO:0000256" key="2">
    <source>
        <dbReference type="ARBA" id="ARBA00022448"/>
    </source>
</evidence>
<proteinExistence type="inferred from homology"/>
<evidence type="ECO:0000313" key="11">
    <source>
        <dbReference type="Proteomes" id="UP001381003"/>
    </source>
</evidence>
<keyword evidence="6 7" id="KW-0472">Membrane</keyword>
<evidence type="ECO:0000256" key="8">
    <source>
        <dbReference type="SAM" id="MobiDB-lite"/>
    </source>
</evidence>
<name>A0ABZ2FH86_9MICO</name>
<dbReference type="Gene3D" id="1.10.3720.10">
    <property type="entry name" value="MetI-like"/>
    <property type="match status" value="1"/>
</dbReference>
<sequence>MSTVTDPSPEVTRTRRAKPRLSDRSRAEERLGWKLAMPAFVVMLLVTAYPILQAVWNSFFAYRLTDPANREFVGLNNYIVSFSDSVFWSAMWATVLITVITVVVELILGFIIALVMHRIVLPRRTLRTIVLIPYSIITVVSGFTWLFMYRTDTGFVNRWTSWVPGVSENYDWFGSFWPSIFVICLSEIWKTTPFMSLLLLAGLAQVDTSMEEAAKVDGASWLQVLVKVILPNMKPAIMVAVLFRTLDAFRIFDNIFIMTGGANGTNSLSGLIYRQTIDRTEIGLGSALSVILFLCVLAIAALFVRGFKVDLTQGRN</sequence>
<dbReference type="PANTHER" id="PTHR43005:SF1">
    <property type="entry name" value="SPERMIDINE_PUTRESCINE TRANSPORT SYSTEM PERMEASE PROTEIN"/>
    <property type="match status" value="1"/>
</dbReference>
<reference evidence="10 11" key="1">
    <citation type="submission" date="2022-09" db="EMBL/GenBank/DDBJ databases">
        <title>Complete genome sequence of Janibacter terrae strain COS04-44, PCL-degrading bacteria isolated from oil spilled coast.</title>
        <authorList>
            <person name="Park H."/>
            <person name="Kim J.Y."/>
            <person name="An S.H."/>
            <person name="Lee C.M."/>
            <person name="Weon H.-Y."/>
        </authorList>
    </citation>
    <scope>NUCLEOTIDE SEQUENCE [LARGE SCALE GENOMIC DNA]</scope>
    <source>
        <strain evidence="10 11">COS04-44</strain>
    </source>
</reference>
<dbReference type="InterPro" id="IPR000515">
    <property type="entry name" value="MetI-like"/>
</dbReference>
<feature type="transmembrane region" description="Helical" evidence="7">
    <location>
        <begin position="282"/>
        <end position="304"/>
    </location>
</feature>
<dbReference type="Pfam" id="PF00528">
    <property type="entry name" value="BPD_transp_1"/>
    <property type="match status" value="1"/>
</dbReference>
<dbReference type="CDD" id="cd06261">
    <property type="entry name" value="TM_PBP2"/>
    <property type="match status" value="1"/>
</dbReference>
<comment type="subcellular location">
    <subcellularLocation>
        <location evidence="1 7">Cell membrane</location>
        <topology evidence="1 7">Multi-pass membrane protein</topology>
    </subcellularLocation>
</comment>
<keyword evidence="11" id="KW-1185">Reference proteome</keyword>
<dbReference type="SUPFAM" id="SSF161098">
    <property type="entry name" value="MetI-like"/>
    <property type="match status" value="1"/>
</dbReference>
<dbReference type="Proteomes" id="UP001381003">
    <property type="component" value="Chromosome"/>
</dbReference>
<evidence type="ECO:0000256" key="1">
    <source>
        <dbReference type="ARBA" id="ARBA00004651"/>
    </source>
</evidence>
<evidence type="ECO:0000313" key="10">
    <source>
        <dbReference type="EMBL" id="WWF05858.1"/>
    </source>
</evidence>
<feature type="transmembrane region" description="Helical" evidence="7">
    <location>
        <begin position="128"/>
        <end position="149"/>
    </location>
</feature>
<feature type="transmembrane region" description="Helical" evidence="7">
    <location>
        <begin position="31"/>
        <end position="52"/>
    </location>
</feature>
<comment type="similarity">
    <text evidence="7">Belongs to the binding-protein-dependent transport system permease family.</text>
</comment>
<feature type="region of interest" description="Disordered" evidence="8">
    <location>
        <begin position="1"/>
        <end position="23"/>
    </location>
</feature>
<evidence type="ECO:0000256" key="6">
    <source>
        <dbReference type="ARBA" id="ARBA00023136"/>
    </source>
</evidence>
<feature type="domain" description="ABC transmembrane type-1" evidence="9">
    <location>
        <begin position="91"/>
        <end position="303"/>
    </location>
</feature>
<feature type="transmembrane region" description="Helical" evidence="7">
    <location>
        <begin position="90"/>
        <end position="116"/>
    </location>
</feature>
<dbReference type="RefSeq" id="WP_068425471.1">
    <property type="nucleotide sequence ID" value="NZ_CP104874.1"/>
</dbReference>
<keyword evidence="3" id="KW-1003">Cell membrane</keyword>
<gene>
    <name evidence="10" type="ORF">N5P18_02990</name>
</gene>
<dbReference type="PROSITE" id="PS50928">
    <property type="entry name" value="ABC_TM1"/>
    <property type="match status" value="1"/>
</dbReference>
<evidence type="ECO:0000256" key="5">
    <source>
        <dbReference type="ARBA" id="ARBA00022989"/>
    </source>
</evidence>
<keyword evidence="2 7" id="KW-0813">Transport</keyword>
<keyword evidence="5 7" id="KW-1133">Transmembrane helix</keyword>
<dbReference type="EMBL" id="CP104874">
    <property type="protein sequence ID" value="WWF05858.1"/>
    <property type="molecule type" value="Genomic_DNA"/>
</dbReference>
<evidence type="ECO:0000256" key="7">
    <source>
        <dbReference type="RuleBase" id="RU363032"/>
    </source>
</evidence>